<proteinExistence type="predicted"/>
<dbReference type="Proteomes" id="UP000886602">
    <property type="component" value="Unassembled WGS sequence"/>
</dbReference>
<reference evidence="8" key="1">
    <citation type="submission" date="2020-10" db="EMBL/GenBank/DDBJ databases">
        <title>Connecting structure to function with the recovery of over 1000 high-quality activated sludge metagenome-assembled genomes encoding full-length rRNA genes using long-read sequencing.</title>
        <authorList>
            <person name="Singleton C.M."/>
            <person name="Petriglieri F."/>
            <person name="Kristensen J.M."/>
            <person name="Kirkegaard R.H."/>
            <person name="Michaelsen T.Y."/>
            <person name="Andersen M.H."/>
            <person name="Karst S.M."/>
            <person name="Dueholm M.S."/>
            <person name="Nielsen P.H."/>
            <person name="Albertsen M."/>
        </authorList>
    </citation>
    <scope>NUCLEOTIDE SEQUENCE</scope>
    <source>
        <strain evidence="8">EsbW_18-Q3-R4-48_MAXAC.044</strain>
    </source>
</reference>
<feature type="transmembrane region" description="Helical" evidence="6">
    <location>
        <begin position="6"/>
        <end position="25"/>
    </location>
</feature>
<protein>
    <submittedName>
        <fullName evidence="8">DUF4040 domain-containing protein</fullName>
    </submittedName>
</protein>
<dbReference type="GO" id="GO:0005886">
    <property type="term" value="C:plasma membrane"/>
    <property type="evidence" value="ECO:0007669"/>
    <property type="project" value="UniProtKB-SubCell"/>
</dbReference>
<comment type="subcellular location">
    <subcellularLocation>
        <location evidence="1">Cell membrane</location>
        <topology evidence="1">Multi-pass membrane protein</topology>
    </subcellularLocation>
</comment>
<feature type="transmembrane region" description="Helical" evidence="6">
    <location>
        <begin position="56"/>
        <end position="76"/>
    </location>
</feature>
<evidence type="ECO:0000256" key="6">
    <source>
        <dbReference type="SAM" id="Phobius"/>
    </source>
</evidence>
<dbReference type="AlphaFoldDB" id="A0A9D7FBS3"/>
<feature type="domain" description="MrpA C-terminal/MbhD" evidence="7">
    <location>
        <begin position="15"/>
        <end position="80"/>
    </location>
</feature>
<comment type="caution">
    <text evidence="8">The sequence shown here is derived from an EMBL/GenBank/DDBJ whole genome shotgun (WGS) entry which is preliminary data.</text>
</comment>
<feature type="transmembrane region" description="Helical" evidence="6">
    <location>
        <begin position="32"/>
        <end position="50"/>
    </location>
</feature>
<accession>A0A9D7FBS3</accession>
<evidence type="ECO:0000313" key="9">
    <source>
        <dbReference type="Proteomes" id="UP000886602"/>
    </source>
</evidence>
<evidence type="ECO:0000256" key="2">
    <source>
        <dbReference type="ARBA" id="ARBA00022475"/>
    </source>
</evidence>
<evidence type="ECO:0000256" key="5">
    <source>
        <dbReference type="ARBA" id="ARBA00023136"/>
    </source>
</evidence>
<evidence type="ECO:0000313" key="8">
    <source>
        <dbReference type="EMBL" id="MBK7422742.1"/>
    </source>
</evidence>
<name>A0A9D7FBS3_9RHOO</name>
<evidence type="ECO:0000256" key="1">
    <source>
        <dbReference type="ARBA" id="ARBA00004651"/>
    </source>
</evidence>
<dbReference type="Pfam" id="PF13244">
    <property type="entry name" value="MbhD"/>
    <property type="match status" value="1"/>
</dbReference>
<keyword evidence="3 6" id="KW-0812">Transmembrane</keyword>
<keyword evidence="4 6" id="KW-1133">Transmembrane helix</keyword>
<evidence type="ECO:0000259" key="7">
    <source>
        <dbReference type="Pfam" id="PF13244"/>
    </source>
</evidence>
<dbReference type="InterPro" id="IPR025383">
    <property type="entry name" value="MrpA_C/MbhD"/>
</dbReference>
<evidence type="ECO:0000256" key="3">
    <source>
        <dbReference type="ARBA" id="ARBA00022692"/>
    </source>
</evidence>
<keyword evidence="2" id="KW-1003">Cell membrane</keyword>
<dbReference type="EMBL" id="JADJNC010000009">
    <property type="protein sequence ID" value="MBK7422742.1"/>
    <property type="molecule type" value="Genomic_DNA"/>
</dbReference>
<organism evidence="8 9">
    <name type="scientific">Candidatus Propionivibrio dominans</name>
    <dbReference type="NCBI Taxonomy" id="2954373"/>
    <lineage>
        <taxon>Bacteria</taxon>
        <taxon>Pseudomonadati</taxon>
        <taxon>Pseudomonadota</taxon>
        <taxon>Betaproteobacteria</taxon>
        <taxon>Rhodocyclales</taxon>
        <taxon>Rhodocyclaceae</taxon>
        <taxon>Propionivibrio</taxon>
    </lineage>
</organism>
<keyword evidence="5 6" id="KW-0472">Membrane</keyword>
<evidence type="ECO:0000256" key="4">
    <source>
        <dbReference type="ARBA" id="ARBA00022989"/>
    </source>
</evidence>
<sequence>MDTLQTVFDLVLVLALLWLAWRVLAAADLFKGIVLFIAFGLLMALAWMRLRAPDIALAEAAVGSGITGALLLSGLARLRRLERSAQPHIGSEP</sequence>
<gene>
    <name evidence="8" type="ORF">IPJ48_06400</name>
</gene>